<name>A0ACC1NHB8_9PEZI</name>
<dbReference type="EMBL" id="JAPDGR010002083">
    <property type="protein sequence ID" value="KAJ2977748.1"/>
    <property type="molecule type" value="Genomic_DNA"/>
</dbReference>
<dbReference type="Proteomes" id="UP001143856">
    <property type="component" value="Unassembled WGS sequence"/>
</dbReference>
<evidence type="ECO:0000313" key="2">
    <source>
        <dbReference type="Proteomes" id="UP001143856"/>
    </source>
</evidence>
<evidence type="ECO:0000313" key="1">
    <source>
        <dbReference type="EMBL" id="KAJ2977748.1"/>
    </source>
</evidence>
<sequence>MADFAEIFHSLSPDKQEALLNGPAAPPPPGVVSNFDNPPNRNELAFAVTTSALALSSVVVILWIFAKAFCQRKVYPGDAFIFAGYGIFIGSCYCLYYWMNLTGVYVHSWDVRMVYVAQNLYGSTLMTLKIGVLLEWLRIFVPKGTRDSFWWTCITNLALNVLFYVAAKLVENFACFPHETIWDFTVEGHCLDQKSLALASAIVNLVSDLLILALPQIVIWKLNMSVTKKPGVSLVFAVGVFCCVVAVFRVITSRQYYISTDPIYDLSPVALWNIVELTLVIMIACLPSIPAVFKGPRLRSLWRPMKSWAGPSQNTSAGGSRWKRTPHRTAESPNQEAYH</sequence>
<comment type="caution">
    <text evidence="1">The sequence shown here is derived from an EMBL/GenBank/DDBJ whole genome shotgun (WGS) entry which is preliminary data.</text>
</comment>
<gene>
    <name evidence="1" type="ORF">NUW58_g7713</name>
</gene>
<proteinExistence type="predicted"/>
<keyword evidence="2" id="KW-1185">Reference proteome</keyword>
<organism evidence="1 2">
    <name type="scientific">Xylaria curta</name>
    <dbReference type="NCBI Taxonomy" id="42375"/>
    <lineage>
        <taxon>Eukaryota</taxon>
        <taxon>Fungi</taxon>
        <taxon>Dikarya</taxon>
        <taxon>Ascomycota</taxon>
        <taxon>Pezizomycotina</taxon>
        <taxon>Sordariomycetes</taxon>
        <taxon>Xylariomycetidae</taxon>
        <taxon>Xylariales</taxon>
        <taxon>Xylariaceae</taxon>
        <taxon>Xylaria</taxon>
    </lineage>
</organism>
<protein>
    <submittedName>
        <fullName evidence="1">Uncharacterized protein</fullName>
    </submittedName>
</protein>
<reference evidence="1" key="1">
    <citation type="submission" date="2022-10" db="EMBL/GenBank/DDBJ databases">
        <title>Genome Sequence of Xylaria curta.</title>
        <authorList>
            <person name="Buettner E."/>
        </authorList>
    </citation>
    <scope>NUCLEOTIDE SEQUENCE</scope>
    <source>
        <strain evidence="1">Babe10</strain>
    </source>
</reference>
<accession>A0ACC1NHB8</accession>